<dbReference type="Gene3D" id="1.10.101.10">
    <property type="entry name" value="PGBD-like superfamily/PGBD"/>
    <property type="match status" value="1"/>
</dbReference>
<keyword evidence="3 5" id="KW-0378">Hydrolase</keyword>
<keyword evidence="2 5" id="KW-0645">Protease</keyword>
<dbReference type="Proteomes" id="UP001220377">
    <property type="component" value="Chromosome"/>
</dbReference>
<evidence type="ECO:0000313" key="8">
    <source>
        <dbReference type="Proteomes" id="UP001220377"/>
    </source>
</evidence>
<feature type="domain" description="PDZ" evidence="6">
    <location>
        <begin position="80"/>
        <end position="156"/>
    </location>
</feature>
<dbReference type="InterPro" id="IPR002477">
    <property type="entry name" value="Peptidoglycan-bd-like"/>
</dbReference>
<dbReference type="CDD" id="cd06782">
    <property type="entry name" value="cpPDZ_CPP-like"/>
    <property type="match status" value="1"/>
</dbReference>
<proteinExistence type="inferred from homology"/>
<dbReference type="PANTHER" id="PTHR32060">
    <property type="entry name" value="TAIL-SPECIFIC PROTEASE"/>
    <property type="match status" value="1"/>
</dbReference>
<dbReference type="Gene3D" id="2.30.42.10">
    <property type="match status" value="1"/>
</dbReference>
<comment type="similarity">
    <text evidence="1 5">Belongs to the peptidase S41A family.</text>
</comment>
<dbReference type="InterPro" id="IPR036366">
    <property type="entry name" value="PGBDSf"/>
</dbReference>
<organism evidence="7 8">
    <name type="scientific">Lacticaseibacillus pabuli</name>
    <dbReference type="NCBI Taxonomy" id="3025672"/>
    <lineage>
        <taxon>Bacteria</taxon>
        <taxon>Bacillati</taxon>
        <taxon>Bacillota</taxon>
        <taxon>Bacilli</taxon>
        <taxon>Lactobacillales</taxon>
        <taxon>Lactobacillaceae</taxon>
        <taxon>Lacticaseibacillus</taxon>
    </lineage>
</organism>
<keyword evidence="8" id="KW-1185">Reference proteome</keyword>
<sequence length="463" mass="48690">MKKVSGWFVAAGAVVALLVGGALGYFAPHPQSQAQVPAEFQKVLDTYNAIDSSYYKKVSEKKLAQGAISGMVDSLDDPYSVYLQNNDASSLNTQISGSFGGIGATMRQSSDGVYVDTTNAGSAAQKAGIKAGDKIVSVDGKSMAKKDINAVVSQVRGKIGTKVQVGISRGGKQQTFTMTRAKVTVPSMSGTIDKAHKQIGIITFTTFTDSSAKEMKQVVKKLRKQGAKKFVLDLRGNPGGVLDQAMKIDSMFLKNGKTIVQVKQRGQNAEVYKAGKKYDDGFKIKEPTVVLIDGNSASASEITAAALNQSAGIPLIGTKSFGKGTVQTIAGMNNKSELKLTIAKWLTPNGTWINHKGIQPTIKADYPKYAYLQAIGADSLNAGATGKDVKTLQSMLTAVGQKTAVSGTYDDATTAAVKAFQSAHQLSATGKADANTIVAIEAALTAKIAQNDNAMKAAVKKLQ</sequence>
<dbReference type="Pfam" id="PF22694">
    <property type="entry name" value="CtpB_N-like"/>
    <property type="match status" value="1"/>
</dbReference>
<dbReference type="SUPFAM" id="SSF47090">
    <property type="entry name" value="PGBD-like"/>
    <property type="match status" value="1"/>
</dbReference>
<name>A0ABY7WUI1_9LACO</name>
<dbReference type="SMART" id="SM00245">
    <property type="entry name" value="TSPc"/>
    <property type="match status" value="1"/>
</dbReference>
<evidence type="ECO:0000256" key="2">
    <source>
        <dbReference type="ARBA" id="ARBA00022670"/>
    </source>
</evidence>
<evidence type="ECO:0000256" key="3">
    <source>
        <dbReference type="ARBA" id="ARBA00022801"/>
    </source>
</evidence>
<dbReference type="CDD" id="cd07560">
    <property type="entry name" value="Peptidase_S41_CPP"/>
    <property type="match status" value="1"/>
</dbReference>
<dbReference type="Gene3D" id="3.30.750.44">
    <property type="match status" value="1"/>
</dbReference>
<dbReference type="InterPro" id="IPR005151">
    <property type="entry name" value="Tail-specific_protease"/>
</dbReference>
<accession>A0ABY7WUI1</accession>
<dbReference type="EMBL" id="CP117884">
    <property type="protein sequence ID" value="WDF81580.1"/>
    <property type="molecule type" value="Genomic_DNA"/>
</dbReference>
<dbReference type="RefSeq" id="WP_274258436.1">
    <property type="nucleotide sequence ID" value="NZ_CP117884.1"/>
</dbReference>
<dbReference type="InterPro" id="IPR029045">
    <property type="entry name" value="ClpP/crotonase-like_dom_sf"/>
</dbReference>
<dbReference type="InterPro" id="IPR001478">
    <property type="entry name" value="PDZ"/>
</dbReference>
<protein>
    <submittedName>
        <fullName evidence="7">S41 family peptidase</fullName>
    </submittedName>
</protein>
<gene>
    <name evidence="7" type="ORF">PQ472_06495</name>
</gene>
<dbReference type="Pfam" id="PF13180">
    <property type="entry name" value="PDZ_2"/>
    <property type="match status" value="1"/>
</dbReference>
<evidence type="ECO:0000259" key="6">
    <source>
        <dbReference type="PROSITE" id="PS50106"/>
    </source>
</evidence>
<dbReference type="SUPFAM" id="SSF52096">
    <property type="entry name" value="ClpP/crotonase"/>
    <property type="match status" value="1"/>
</dbReference>
<dbReference type="Pfam" id="PF01471">
    <property type="entry name" value="PG_binding_1"/>
    <property type="match status" value="1"/>
</dbReference>
<reference evidence="7 8" key="1">
    <citation type="submission" date="2023-02" db="EMBL/GenBank/DDBJ databases">
        <title>Genome sequence of Lacticaseibacillus sp. KACC 23028.</title>
        <authorList>
            <person name="Kim S."/>
            <person name="Heo J."/>
            <person name="Kwon S.-W."/>
        </authorList>
    </citation>
    <scope>NUCLEOTIDE SEQUENCE [LARGE SCALE GENOMIC DNA]</scope>
    <source>
        <strain evidence="7 8">KACC 23028</strain>
    </source>
</reference>
<evidence type="ECO:0000256" key="4">
    <source>
        <dbReference type="ARBA" id="ARBA00022825"/>
    </source>
</evidence>
<dbReference type="InterPro" id="IPR004447">
    <property type="entry name" value="Peptidase_S41A"/>
</dbReference>
<dbReference type="PROSITE" id="PS50106">
    <property type="entry name" value="PDZ"/>
    <property type="match status" value="1"/>
</dbReference>
<dbReference type="NCBIfam" id="TIGR00225">
    <property type="entry name" value="prc"/>
    <property type="match status" value="1"/>
</dbReference>
<dbReference type="InterPro" id="IPR055210">
    <property type="entry name" value="CtpA/B_N"/>
</dbReference>
<dbReference type="SMART" id="SM00228">
    <property type="entry name" value="PDZ"/>
    <property type="match status" value="1"/>
</dbReference>
<evidence type="ECO:0000256" key="5">
    <source>
        <dbReference type="RuleBase" id="RU004404"/>
    </source>
</evidence>
<evidence type="ECO:0000256" key="1">
    <source>
        <dbReference type="ARBA" id="ARBA00009179"/>
    </source>
</evidence>
<dbReference type="SUPFAM" id="SSF50156">
    <property type="entry name" value="PDZ domain-like"/>
    <property type="match status" value="1"/>
</dbReference>
<dbReference type="PANTHER" id="PTHR32060:SF30">
    <property type="entry name" value="CARBOXY-TERMINAL PROCESSING PROTEASE CTPA"/>
    <property type="match status" value="1"/>
</dbReference>
<dbReference type="InterPro" id="IPR036034">
    <property type="entry name" value="PDZ_sf"/>
</dbReference>
<dbReference type="Gene3D" id="3.90.226.10">
    <property type="entry name" value="2-enoyl-CoA Hydratase, Chain A, domain 1"/>
    <property type="match status" value="1"/>
</dbReference>
<keyword evidence="4 5" id="KW-0720">Serine protease</keyword>
<dbReference type="Pfam" id="PF03572">
    <property type="entry name" value="Peptidase_S41"/>
    <property type="match status" value="1"/>
</dbReference>
<dbReference type="InterPro" id="IPR036365">
    <property type="entry name" value="PGBD-like_sf"/>
</dbReference>
<evidence type="ECO:0000313" key="7">
    <source>
        <dbReference type="EMBL" id="WDF81580.1"/>
    </source>
</evidence>